<keyword evidence="5 6" id="KW-0472">Membrane</keyword>
<feature type="transmembrane region" description="Helical" evidence="6">
    <location>
        <begin position="237"/>
        <end position="256"/>
    </location>
</feature>
<feature type="transmembrane region" description="Helical" evidence="6">
    <location>
        <begin position="21"/>
        <end position="40"/>
    </location>
</feature>
<feature type="transmembrane region" description="Helical" evidence="6">
    <location>
        <begin position="60"/>
        <end position="84"/>
    </location>
</feature>
<comment type="subcellular location">
    <subcellularLocation>
        <location evidence="1">Membrane</location>
        <topology evidence="1">Multi-pass membrane protein</topology>
    </subcellularLocation>
</comment>
<protein>
    <submittedName>
        <fullName evidence="7">Integral membrane protein Srb</fullName>
    </submittedName>
</protein>
<organism evidence="7 8">
    <name type="scientific">Dictyocaulus viviparus</name>
    <name type="common">Bovine lungworm</name>
    <dbReference type="NCBI Taxonomy" id="29172"/>
    <lineage>
        <taxon>Eukaryota</taxon>
        <taxon>Metazoa</taxon>
        <taxon>Ecdysozoa</taxon>
        <taxon>Nematoda</taxon>
        <taxon>Chromadorea</taxon>
        <taxon>Rhabditida</taxon>
        <taxon>Rhabditina</taxon>
        <taxon>Rhabditomorpha</taxon>
        <taxon>Strongyloidea</taxon>
        <taxon>Metastrongylidae</taxon>
        <taxon>Dictyocaulus</taxon>
    </lineage>
</organism>
<dbReference type="PRINTS" id="PR00699">
    <property type="entry name" value="TMPROTEINSRB"/>
</dbReference>
<dbReference type="PANTHER" id="PTHR31216:SF11">
    <property type="entry name" value="SERPENTINE RECEPTOR CLASS BETA-16-RELATED"/>
    <property type="match status" value="1"/>
</dbReference>
<dbReference type="STRING" id="29172.A0A0D8XVG9"/>
<sequence>MNESEIDMECRKSTLHRNIKINFFMYFSLALMHSVAYPIAQIQAVISSLVNKPCDFFPPLYIYAPLHLCIFASNFGLMVSLVAICIERCVATIRSSKYERSNNVLGVMLLAFTIVGTVLVLRYVYHVDDFNVRVWSIVVLPPGSIEEGRKIVIVYVIVSMICVITFFVSSRINRRRCIVGTATLTTRYQTRENVITTEFAYHITGLQVLFFTSYAFMSSLARSIGDNLFQMDLKVHIIVRHAIYVVPIFMLVLPIYSMRRLKYYQRIRDDNIRSIVRMECRGVAGTQNYETIITKTWQLNS</sequence>
<evidence type="ECO:0000256" key="2">
    <source>
        <dbReference type="ARBA" id="ARBA00006860"/>
    </source>
</evidence>
<feature type="transmembrane region" description="Helical" evidence="6">
    <location>
        <begin position="151"/>
        <end position="168"/>
    </location>
</feature>
<feature type="transmembrane region" description="Helical" evidence="6">
    <location>
        <begin position="104"/>
        <end position="125"/>
    </location>
</feature>
<dbReference type="InterPro" id="IPR002184">
    <property type="entry name" value="7TM_GPCR_serpentine_rcpt_Srb"/>
</dbReference>
<feature type="transmembrane region" description="Helical" evidence="6">
    <location>
        <begin position="199"/>
        <end position="217"/>
    </location>
</feature>
<evidence type="ECO:0000256" key="5">
    <source>
        <dbReference type="ARBA" id="ARBA00023136"/>
    </source>
</evidence>
<evidence type="ECO:0000256" key="3">
    <source>
        <dbReference type="ARBA" id="ARBA00022692"/>
    </source>
</evidence>
<keyword evidence="4 6" id="KW-1133">Transmembrane helix</keyword>
<evidence type="ECO:0000256" key="4">
    <source>
        <dbReference type="ARBA" id="ARBA00022989"/>
    </source>
</evidence>
<dbReference type="GO" id="GO:0016020">
    <property type="term" value="C:membrane"/>
    <property type="evidence" value="ECO:0007669"/>
    <property type="project" value="UniProtKB-SubCell"/>
</dbReference>
<dbReference type="GO" id="GO:0007606">
    <property type="term" value="P:sensory perception of chemical stimulus"/>
    <property type="evidence" value="ECO:0007669"/>
    <property type="project" value="InterPro"/>
</dbReference>
<dbReference type="GO" id="GO:0004888">
    <property type="term" value="F:transmembrane signaling receptor activity"/>
    <property type="evidence" value="ECO:0007669"/>
    <property type="project" value="InterPro"/>
</dbReference>
<gene>
    <name evidence="7" type="ORF">DICVIV_05355</name>
</gene>
<dbReference type="Pfam" id="PF10292">
    <property type="entry name" value="7TM_GPCR_Srab"/>
    <property type="match status" value="1"/>
</dbReference>
<dbReference type="EMBL" id="KN716265">
    <property type="protein sequence ID" value="KJH48505.1"/>
    <property type="molecule type" value="Genomic_DNA"/>
</dbReference>
<dbReference type="InterPro" id="IPR019408">
    <property type="entry name" value="7TM_GPCR_serpentine_rcpt_Srab"/>
</dbReference>
<evidence type="ECO:0000313" key="7">
    <source>
        <dbReference type="EMBL" id="KJH48505.1"/>
    </source>
</evidence>
<name>A0A0D8XVG9_DICVI</name>
<reference evidence="7 8" key="1">
    <citation type="submission" date="2013-11" db="EMBL/GenBank/DDBJ databases">
        <title>Draft genome of the bovine lungworm Dictyocaulus viviparus.</title>
        <authorList>
            <person name="Mitreva M."/>
        </authorList>
    </citation>
    <scope>NUCLEOTIDE SEQUENCE [LARGE SCALE GENOMIC DNA]</scope>
    <source>
        <strain evidence="7 8">HannoverDv2000</strain>
    </source>
</reference>
<evidence type="ECO:0000313" key="8">
    <source>
        <dbReference type="Proteomes" id="UP000053766"/>
    </source>
</evidence>
<dbReference type="AlphaFoldDB" id="A0A0D8XVG9"/>
<evidence type="ECO:0000256" key="6">
    <source>
        <dbReference type="SAM" id="Phobius"/>
    </source>
</evidence>
<reference evidence="8" key="2">
    <citation type="journal article" date="2016" name="Sci. Rep.">
        <title>Dictyocaulus viviparus genome, variome and transcriptome elucidate lungworm biology and support future intervention.</title>
        <authorList>
            <person name="McNulty S.N."/>
            <person name="Strube C."/>
            <person name="Rosa B.A."/>
            <person name="Martin J.C."/>
            <person name="Tyagi R."/>
            <person name="Choi Y.J."/>
            <person name="Wang Q."/>
            <person name="Hallsworth Pepin K."/>
            <person name="Zhang X."/>
            <person name="Ozersky P."/>
            <person name="Wilson R.K."/>
            <person name="Sternberg P.W."/>
            <person name="Gasser R.B."/>
            <person name="Mitreva M."/>
        </authorList>
    </citation>
    <scope>NUCLEOTIDE SEQUENCE [LARGE SCALE GENOMIC DNA]</scope>
    <source>
        <strain evidence="8">HannoverDv2000</strain>
    </source>
</reference>
<dbReference type="Proteomes" id="UP000053766">
    <property type="component" value="Unassembled WGS sequence"/>
</dbReference>
<comment type="similarity">
    <text evidence="2">Belongs to the nematode receptor-like protein srb family.</text>
</comment>
<proteinExistence type="inferred from homology"/>
<evidence type="ECO:0000256" key="1">
    <source>
        <dbReference type="ARBA" id="ARBA00004141"/>
    </source>
</evidence>
<accession>A0A0D8XVG9</accession>
<keyword evidence="3 6" id="KW-0812">Transmembrane</keyword>
<keyword evidence="8" id="KW-1185">Reference proteome</keyword>
<dbReference type="PANTHER" id="PTHR31216">
    <property type="entry name" value="SERPENTINE RECEPTOR CLASS BETA-1-RELATED-RELATED"/>
    <property type="match status" value="1"/>
</dbReference>